<sequence length="171" mass="18176">MRAPYATACLIPACAAALCLLLQSCALLPSGPASALSDTPPVRSPTPVPEQDLLVVRQGRYTLVEQGPELAQRNLMRQVVDISIPAGADRTVGDALRYVLIRSGFSLCETQEAAQLYALPLPAAHLQLGPLPLRDALQTLAGPAWTLQVDSLARRVSFAPAPTYPIEGRPS</sequence>
<keyword evidence="2" id="KW-0808">Transferase</keyword>
<keyword evidence="2" id="KW-0418">Kinase</keyword>
<dbReference type="NCBIfam" id="TIGR03748">
    <property type="entry name" value="conj_PilL"/>
    <property type="match status" value="1"/>
</dbReference>
<feature type="chain" id="PRO_5017646029" evidence="1">
    <location>
        <begin position="36"/>
        <end position="171"/>
    </location>
</feature>
<dbReference type="PROSITE" id="PS51257">
    <property type="entry name" value="PROKAR_LIPOPROTEIN"/>
    <property type="match status" value="1"/>
</dbReference>
<comment type="caution">
    <text evidence="2">The sequence shown here is derived from an EMBL/GenBank/DDBJ whole genome shotgun (WGS) entry which is preliminary data.</text>
</comment>
<evidence type="ECO:0000256" key="1">
    <source>
        <dbReference type="SAM" id="SignalP"/>
    </source>
</evidence>
<accession>A0A3D9EIE8</accession>
<evidence type="ECO:0000313" key="3">
    <source>
        <dbReference type="Proteomes" id="UP000256988"/>
    </source>
</evidence>
<evidence type="ECO:0000313" key="2">
    <source>
        <dbReference type="EMBL" id="RED02903.1"/>
    </source>
</evidence>
<dbReference type="EMBL" id="QRDL01000004">
    <property type="protein sequence ID" value="RED02903.1"/>
    <property type="molecule type" value="Genomic_DNA"/>
</dbReference>
<dbReference type="Proteomes" id="UP000256988">
    <property type="component" value="Unassembled WGS sequence"/>
</dbReference>
<gene>
    <name evidence="2" type="ORF">DFO60_2939</name>
</gene>
<name>A0A3D9EIE8_ECTOL</name>
<keyword evidence="1" id="KW-0732">Signal</keyword>
<feature type="signal peptide" evidence="1">
    <location>
        <begin position="1"/>
        <end position="35"/>
    </location>
</feature>
<organism evidence="2 3">
    <name type="scientific">Ectopseudomonas oleovorans</name>
    <name type="common">Pseudomonas oleovorans</name>
    <dbReference type="NCBI Taxonomy" id="301"/>
    <lineage>
        <taxon>Bacteria</taxon>
        <taxon>Pseudomonadati</taxon>
        <taxon>Pseudomonadota</taxon>
        <taxon>Gammaproteobacteria</taxon>
        <taxon>Pseudomonadales</taxon>
        <taxon>Pseudomonadaceae</taxon>
        <taxon>Ectopseudomonas</taxon>
    </lineage>
</organism>
<reference evidence="2 3" key="1">
    <citation type="submission" date="2018-07" db="EMBL/GenBank/DDBJ databases">
        <title>Genome sequencing of rice bacterial endophytes.</title>
        <authorList>
            <person name="Venturi V."/>
        </authorList>
    </citation>
    <scope>NUCLEOTIDE SEQUENCE [LARGE SCALE GENOMIC DNA]</scope>
    <source>
        <strain evidence="2 3">AG1002</strain>
    </source>
</reference>
<dbReference type="InterPro" id="IPR022260">
    <property type="entry name" value="Integr_conj_element_PilL"/>
</dbReference>
<proteinExistence type="predicted"/>
<dbReference type="GO" id="GO:0016301">
    <property type="term" value="F:kinase activity"/>
    <property type="evidence" value="ECO:0007669"/>
    <property type="project" value="UniProtKB-KW"/>
</dbReference>
<dbReference type="AlphaFoldDB" id="A0A3D9EIE8"/>
<protein>
    <submittedName>
        <fullName evidence="2">Type IV pili sensor histidine kinase/response regulator</fullName>
    </submittedName>
</protein>